<dbReference type="Proteomes" id="UP000504604">
    <property type="component" value="Linkage group LG11"/>
</dbReference>
<keyword evidence="3" id="KW-1185">Reference proteome</keyword>
<evidence type="ECO:0000256" key="1">
    <source>
        <dbReference type="ARBA" id="ARBA00004496"/>
    </source>
</evidence>
<accession>A0A6I9U9L6</accession>
<dbReference type="RefSeq" id="XP_011094344.2">
    <property type="nucleotide sequence ID" value="XM_011096042.2"/>
</dbReference>
<dbReference type="InterPro" id="IPR035810">
    <property type="entry name" value="PEBP_euk"/>
</dbReference>
<evidence type="ECO:0000313" key="3">
    <source>
        <dbReference type="Proteomes" id="UP000504604"/>
    </source>
</evidence>
<comment type="subcellular location">
    <subcellularLocation>
        <location evidence="1">Cytoplasm</location>
    </subcellularLocation>
</comment>
<dbReference type="FunFam" id="3.90.280.10:FF:000001">
    <property type="entry name" value="Terminal flower 1"/>
    <property type="match status" value="1"/>
</dbReference>
<sequence length="175" mass="19496">MDINSRDPLEVSRVVGDVVDPFTSSTSLRISYGGRTVANGCDLRTPHVISQPRVEIGGDDFRTFYTLVLVDPDAPSPSNPHLREYLHWLVTDIPGSTGTSFGTEVVCYESPQPTIGIHRLVFLLFRQLGRQTVYAPGWRQNFITRDFAEVYNLGSPVAAVYYNCQRENGTGGRRS</sequence>
<dbReference type="PROSITE" id="PS01220">
    <property type="entry name" value="PBP"/>
    <property type="match status" value="1"/>
</dbReference>
<proteinExistence type="inferred from homology"/>
<gene>
    <name evidence="4" type="primary">LOC105174070</name>
</gene>
<comment type="similarity">
    <text evidence="2">Belongs to the phosphatidylethanolamine-binding protein family.</text>
</comment>
<dbReference type="KEGG" id="sind:105174070"/>
<dbReference type="PANTHER" id="PTHR11362">
    <property type="entry name" value="PHOSPHATIDYLETHANOLAMINE-BINDING PROTEIN"/>
    <property type="match status" value="1"/>
</dbReference>
<dbReference type="GeneID" id="105174070"/>
<dbReference type="OrthoDB" id="2506647at2759"/>
<dbReference type="SUPFAM" id="SSF49777">
    <property type="entry name" value="PEBP-like"/>
    <property type="match status" value="1"/>
</dbReference>
<dbReference type="GO" id="GO:0005737">
    <property type="term" value="C:cytoplasm"/>
    <property type="evidence" value="ECO:0007669"/>
    <property type="project" value="UniProtKB-SubCell"/>
</dbReference>
<dbReference type="Pfam" id="PF01161">
    <property type="entry name" value="PBP"/>
    <property type="match status" value="1"/>
</dbReference>
<dbReference type="CDD" id="cd00866">
    <property type="entry name" value="PEBP_euk"/>
    <property type="match status" value="1"/>
</dbReference>
<protein>
    <submittedName>
        <fullName evidence="4">Protein FLOWERING LOCUS T-like</fullName>
    </submittedName>
</protein>
<dbReference type="PANTHER" id="PTHR11362:SF9">
    <property type="entry name" value="PROTEIN FLOWERING LOCUS T-RELATED"/>
    <property type="match status" value="1"/>
</dbReference>
<dbReference type="AlphaFoldDB" id="A0A6I9U9L6"/>
<dbReference type="Gene3D" id="3.90.280.10">
    <property type="entry name" value="PEBP-like"/>
    <property type="match status" value="1"/>
</dbReference>
<evidence type="ECO:0000256" key="2">
    <source>
        <dbReference type="ARBA" id="ARBA00007091"/>
    </source>
</evidence>
<dbReference type="InterPro" id="IPR008914">
    <property type="entry name" value="PEBP"/>
</dbReference>
<name>A0A6I9U9L6_SESIN</name>
<dbReference type="InParanoid" id="A0A6I9U9L6"/>
<evidence type="ECO:0000313" key="4">
    <source>
        <dbReference type="RefSeq" id="XP_011094344.2"/>
    </source>
</evidence>
<reference evidence="4" key="1">
    <citation type="submission" date="2025-08" db="UniProtKB">
        <authorList>
            <consortium name="RefSeq"/>
        </authorList>
    </citation>
    <scope>IDENTIFICATION</scope>
</reference>
<dbReference type="InterPro" id="IPR001858">
    <property type="entry name" value="Phosphatidylethanolamine-bd_CS"/>
</dbReference>
<organism evidence="3 4">
    <name type="scientific">Sesamum indicum</name>
    <name type="common">Oriental sesame</name>
    <name type="synonym">Sesamum orientale</name>
    <dbReference type="NCBI Taxonomy" id="4182"/>
    <lineage>
        <taxon>Eukaryota</taxon>
        <taxon>Viridiplantae</taxon>
        <taxon>Streptophyta</taxon>
        <taxon>Embryophyta</taxon>
        <taxon>Tracheophyta</taxon>
        <taxon>Spermatophyta</taxon>
        <taxon>Magnoliopsida</taxon>
        <taxon>eudicotyledons</taxon>
        <taxon>Gunneridae</taxon>
        <taxon>Pentapetalae</taxon>
        <taxon>asterids</taxon>
        <taxon>lamiids</taxon>
        <taxon>Lamiales</taxon>
        <taxon>Pedaliaceae</taxon>
        <taxon>Sesamum</taxon>
    </lineage>
</organism>
<dbReference type="InterPro" id="IPR036610">
    <property type="entry name" value="PEBP-like_sf"/>
</dbReference>